<organism evidence="2 3">
    <name type="scientific">Virgisporangium ochraceum</name>
    <dbReference type="NCBI Taxonomy" id="65505"/>
    <lineage>
        <taxon>Bacteria</taxon>
        <taxon>Bacillati</taxon>
        <taxon>Actinomycetota</taxon>
        <taxon>Actinomycetes</taxon>
        <taxon>Micromonosporales</taxon>
        <taxon>Micromonosporaceae</taxon>
        <taxon>Virgisporangium</taxon>
    </lineage>
</organism>
<dbReference type="AlphaFoldDB" id="A0A8J4A1I4"/>
<keyword evidence="1" id="KW-0812">Transmembrane</keyword>
<sequence length="436" mass="47038">MTRLHDAFERLAERAPEVRVPAGFYRRSRRRHRWRQVAAAVAVVAVVALGAPVALSMGRTGREIGDSGTPGIPSRVTMPPWYTSAGAPGPTSVMFTGYGGVPQADHEDVDWAWWRADYTVYPSVAVGLSADTYRIVRGPYTVGTELSPDGRYLLIPDRRVLDLTTGRTRQVLPARPRAQAAGAWSADGRRIVYVEDRRTTVVSWPSLAFEASFPHPEHVPVEQDVALSADGRMLAVDSNGAMTVRRSDGLRLWTRAEDAEPALGRARIGGSAAWRADGRLTVFARTDLTCDGCGLHPATWRLTSVDGATGTPVPGPDYPPVRSALSVEVVAWRGEVAYAVVAYSLGATPDVGRVELVRLRPGAATPERLLAAPAGMTGLRVATDFVDVQRPTGDPEPGVNAAEIVGQASVALLCLSPFALLALVMLRVRRRARRSR</sequence>
<keyword evidence="1" id="KW-1133">Transmembrane helix</keyword>
<evidence type="ECO:0000256" key="1">
    <source>
        <dbReference type="SAM" id="Phobius"/>
    </source>
</evidence>
<gene>
    <name evidence="2" type="ORF">Voc01_080150</name>
</gene>
<reference evidence="2" key="1">
    <citation type="submission" date="2021-01" db="EMBL/GenBank/DDBJ databases">
        <title>Whole genome shotgun sequence of Virgisporangium ochraceum NBRC 16418.</title>
        <authorList>
            <person name="Komaki H."/>
            <person name="Tamura T."/>
        </authorList>
    </citation>
    <scope>NUCLEOTIDE SEQUENCE</scope>
    <source>
        <strain evidence="2">NBRC 16418</strain>
    </source>
</reference>
<feature type="transmembrane region" description="Helical" evidence="1">
    <location>
        <begin position="404"/>
        <end position="426"/>
    </location>
</feature>
<feature type="transmembrane region" description="Helical" evidence="1">
    <location>
        <begin position="37"/>
        <end position="57"/>
    </location>
</feature>
<keyword evidence="1" id="KW-0472">Membrane</keyword>
<dbReference type="EMBL" id="BOPH01000108">
    <property type="protein sequence ID" value="GIJ73098.1"/>
    <property type="molecule type" value="Genomic_DNA"/>
</dbReference>
<evidence type="ECO:0000313" key="3">
    <source>
        <dbReference type="Proteomes" id="UP000635606"/>
    </source>
</evidence>
<dbReference type="InterPro" id="IPR011659">
    <property type="entry name" value="WD40"/>
</dbReference>
<dbReference type="RefSeq" id="WP_203932922.1">
    <property type="nucleotide sequence ID" value="NZ_BOPH01000108.1"/>
</dbReference>
<evidence type="ECO:0000313" key="2">
    <source>
        <dbReference type="EMBL" id="GIJ73098.1"/>
    </source>
</evidence>
<keyword evidence="3" id="KW-1185">Reference proteome</keyword>
<evidence type="ECO:0008006" key="4">
    <source>
        <dbReference type="Google" id="ProtNLM"/>
    </source>
</evidence>
<dbReference type="SUPFAM" id="SSF82171">
    <property type="entry name" value="DPP6 N-terminal domain-like"/>
    <property type="match status" value="1"/>
</dbReference>
<dbReference type="Gene3D" id="2.120.10.30">
    <property type="entry name" value="TolB, C-terminal domain"/>
    <property type="match status" value="1"/>
</dbReference>
<protein>
    <recommendedName>
        <fullName evidence="4">WD40 repeat domain-containing protein</fullName>
    </recommendedName>
</protein>
<dbReference type="InterPro" id="IPR011042">
    <property type="entry name" value="6-blade_b-propeller_TolB-like"/>
</dbReference>
<proteinExistence type="predicted"/>
<accession>A0A8J4A1I4</accession>
<comment type="caution">
    <text evidence="2">The sequence shown here is derived from an EMBL/GenBank/DDBJ whole genome shotgun (WGS) entry which is preliminary data.</text>
</comment>
<dbReference type="Proteomes" id="UP000635606">
    <property type="component" value="Unassembled WGS sequence"/>
</dbReference>
<dbReference type="Pfam" id="PF07676">
    <property type="entry name" value="PD40"/>
    <property type="match status" value="1"/>
</dbReference>
<name>A0A8J4A1I4_9ACTN</name>